<feature type="region of interest" description="Disordered" evidence="1">
    <location>
        <begin position="167"/>
        <end position="433"/>
    </location>
</feature>
<name>A0A225B6R7_TALAT</name>
<evidence type="ECO:0000256" key="1">
    <source>
        <dbReference type="SAM" id="MobiDB-lite"/>
    </source>
</evidence>
<dbReference type="Proteomes" id="UP000214365">
    <property type="component" value="Unassembled WGS sequence"/>
</dbReference>
<reference evidence="2 3" key="1">
    <citation type="submission" date="2015-06" db="EMBL/GenBank/DDBJ databases">
        <title>Talaromyces atroroseus IBT 11181 draft genome.</title>
        <authorList>
            <person name="Rasmussen K.B."/>
            <person name="Rasmussen S."/>
            <person name="Petersen B."/>
            <person name="Sicheritz-Ponten T."/>
            <person name="Mortensen U.H."/>
            <person name="Thrane U."/>
        </authorList>
    </citation>
    <scope>NUCLEOTIDE SEQUENCE [LARGE SCALE GENOMIC DNA]</scope>
    <source>
        <strain evidence="2 3">IBT 11181</strain>
    </source>
</reference>
<feature type="compositionally biased region" description="Polar residues" evidence="1">
    <location>
        <begin position="296"/>
        <end position="305"/>
    </location>
</feature>
<feature type="compositionally biased region" description="Polar residues" evidence="1">
    <location>
        <begin position="635"/>
        <end position="675"/>
    </location>
</feature>
<organism evidence="2 3">
    <name type="scientific">Talaromyces atroroseus</name>
    <dbReference type="NCBI Taxonomy" id="1441469"/>
    <lineage>
        <taxon>Eukaryota</taxon>
        <taxon>Fungi</taxon>
        <taxon>Dikarya</taxon>
        <taxon>Ascomycota</taxon>
        <taxon>Pezizomycotina</taxon>
        <taxon>Eurotiomycetes</taxon>
        <taxon>Eurotiomycetidae</taxon>
        <taxon>Eurotiales</taxon>
        <taxon>Trichocomaceae</taxon>
        <taxon>Talaromyces</taxon>
        <taxon>Talaromyces sect. Trachyspermi</taxon>
    </lineage>
</organism>
<comment type="caution">
    <text evidence="2">The sequence shown here is derived from an EMBL/GenBank/DDBJ whole genome shotgun (WGS) entry which is preliminary data.</text>
</comment>
<feature type="compositionally biased region" description="Polar residues" evidence="1">
    <location>
        <begin position="176"/>
        <end position="188"/>
    </location>
</feature>
<dbReference type="GeneID" id="31003524"/>
<proteinExistence type="predicted"/>
<dbReference type="AlphaFoldDB" id="A0A225B6R7"/>
<feature type="compositionally biased region" description="Low complexity" evidence="1">
    <location>
        <begin position="584"/>
        <end position="598"/>
    </location>
</feature>
<feature type="compositionally biased region" description="Basic residues" evidence="1">
    <location>
        <begin position="362"/>
        <end position="374"/>
    </location>
</feature>
<dbReference type="STRING" id="1441469.A0A225B6R7"/>
<feature type="compositionally biased region" description="Low complexity" evidence="1">
    <location>
        <begin position="482"/>
        <end position="494"/>
    </location>
</feature>
<sequence length="756" mass="83491">MGRQSLRSPFPIAVRTSSINAETVMYDEKPLSRNAMRNQMPQPDSFSRELRVRASSPLLGRSYHSSQPSAQPPFRTLPEAPQLPQLHQSGSFADFAHDKDFEKYALDSQSQRNLAFGVVEDMRGIGFPHLEQGSNRVAEMVEESMNGPPKRKPSRLDLSLLFPKPKPAAAPLLSPQRYTHSPSPVTSEHSVKPAPTKLSKPRSKGNMRISFVKEIPEERLPPTRQRASQKPMDWFDVPLEKIIRLGDSLDVEDMQAGDHDDADDQGDQEVEPPAHKINTQTTKKVHQPPAIESRPKTISTRASSATGSERSTFTSSSMSRRVSRDNRSSRHHPNRQQIPSQSASRVPGSLQTWQSEGDLRSSQKRGGRLSKKKSSSTFMSSDLTKTSVLSLSSSESESEDEKYTSEDEYEGELILSRAAPSRTSRDSFATNDYLDPEICRAEAVVATRTHSAARLDRTHSNVSSTSSTSRSTMRRPTRSRADSLSSAGRSSVSGKMFGSSGHFNAPLIEEPEEQKDEASGTGRPQQCAPRTRNDIHSAKRRSRIIAVTRQEESLLEAMRLRNGRITPSIFNDIESNAPHSGVDSRSSSVPPRIRSPESIQTEFDTSFLRLSTAMRLPPGSPPAAGENTSSREQDTSISLGSASDSEQKTDSTNYTSSPRLSLAYSETPSSTSTIGHMSPVTPPTLSLHRFSPRAPPPSHAPPPIPQDVARRHSRRRTDSSEAIVLADSESDKTSDPPYPLWAVKWGRDPHDLTFVH</sequence>
<feature type="compositionally biased region" description="Low complexity" evidence="1">
    <location>
        <begin position="306"/>
        <end position="320"/>
    </location>
</feature>
<keyword evidence="3" id="KW-1185">Reference proteome</keyword>
<feature type="compositionally biased region" description="Polar residues" evidence="1">
    <location>
        <begin position="335"/>
        <end position="355"/>
    </location>
</feature>
<protein>
    <submittedName>
        <fullName evidence="2">Uncharacterized protein</fullName>
    </submittedName>
</protein>
<evidence type="ECO:0000313" key="2">
    <source>
        <dbReference type="EMBL" id="OKL61607.1"/>
    </source>
</evidence>
<feature type="region of interest" description="Disordered" evidence="1">
    <location>
        <begin position="571"/>
        <end position="739"/>
    </location>
</feature>
<evidence type="ECO:0000313" key="3">
    <source>
        <dbReference type="Proteomes" id="UP000214365"/>
    </source>
</evidence>
<feature type="compositionally biased region" description="Polar residues" evidence="1">
    <location>
        <begin position="35"/>
        <end position="45"/>
    </location>
</feature>
<feature type="compositionally biased region" description="Pro residues" evidence="1">
    <location>
        <begin position="693"/>
        <end position="705"/>
    </location>
</feature>
<feature type="compositionally biased region" description="Low complexity" evidence="1">
    <location>
        <begin position="375"/>
        <end position="395"/>
    </location>
</feature>
<feature type="region of interest" description="Disordered" evidence="1">
    <location>
        <begin position="448"/>
        <end position="542"/>
    </location>
</feature>
<feature type="region of interest" description="Disordered" evidence="1">
    <location>
        <begin position="30"/>
        <end position="49"/>
    </location>
</feature>
<dbReference type="EMBL" id="LFMY01000004">
    <property type="protein sequence ID" value="OKL61607.1"/>
    <property type="molecule type" value="Genomic_DNA"/>
</dbReference>
<accession>A0A225B6R7</accession>
<feature type="compositionally biased region" description="Acidic residues" evidence="1">
    <location>
        <begin position="249"/>
        <end position="270"/>
    </location>
</feature>
<feature type="compositionally biased region" description="Low complexity" evidence="1">
    <location>
        <begin position="460"/>
        <end position="471"/>
    </location>
</feature>
<dbReference type="RefSeq" id="XP_020121728.1">
    <property type="nucleotide sequence ID" value="XM_020266105.1"/>
</dbReference>
<dbReference type="OrthoDB" id="5244050at2759"/>
<gene>
    <name evidence="2" type="ORF">UA08_03769</name>
</gene>
<feature type="compositionally biased region" description="Acidic residues" evidence="1">
    <location>
        <begin position="396"/>
        <end position="411"/>
    </location>
</feature>
<feature type="region of interest" description="Disordered" evidence="1">
    <location>
        <begin position="57"/>
        <end position="81"/>
    </location>
</feature>